<feature type="domain" description="FAD-binding FR-type" evidence="7">
    <location>
        <begin position="204"/>
        <end position="305"/>
    </location>
</feature>
<feature type="transmembrane region" description="Helical" evidence="6">
    <location>
        <begin position="152"/>
        <end position="173"/>
    </location>
</feature>
<dbReference type="OrthoDB" id="9801223at2"/>
<dbReference type="EMBL" id="RCZG01000014">
    <property type="protein sequence ID" value="TPG29840.1"/>
    <property type="molecule type" value="Genomic_DNA"/>
</dbReference>
<dbReference type="InterPro" id="IPR001433">
    <property type="entry name" value="OxRdtase_FAD/NAD-bd"/>
</dbReference>
<feature type="transmembrane region" description="Helical" evidence="6">
    <location>
        <begin position="7"/>
        <end position="30"/>
    </location>
</feature>
<keyword evidence="5 6" id="KW-0472">Membrane</keyword>
<protein>
    <submittedName>
        <fullName evidence="8">Oxidoreductase</fullName>
    </submittedName>
</protein>
<dbReference type="InterPro" id="IPR039261">
    <property type="entry name" value="FNR_nucleotide-bd"/>
</dbReference>
<dbReference type="Pfam" id="PF01794">
    <property type="entry name" value="Ferric_reduct"/>
    <property type="match status" value="1"/>
</dbReference>
<dbReference type="Gene3D" id="3.40.50.80">
    <property type="entry name" value="Nucleotide-binding domain of ferredoxin-NADP reductase (FNR) module"/>
    <property type="match status" value="1"/>
</dbReference>
<dbReference type="GO" id="GO:0016020">
    <property type="term" value="C:membrane"/>
    <property type="evidence" value="ECO:0007669"/>
    <property type="project" value="UniProtKB-SubCell"/>
</dbReference>
<evidence type="ECO:0000313" key="9">
    <source>
        <dbReference type="Proteomes" id="UP000320095"/>
    </source>
</evidence>
<dbReference type="SUPFAM" id="SSF63380">
    <property type="entry name" value="Riboflavin synthase domain-like"/>
    <property type="match status" value="1"/>
</dbReference>
<dbReference type="Pfam" id="PF08022">
    <property type="entry name" value="FAD_binding_8"/>
    <property type="match status" value="1"/>
</dbReference>
<feature type="transmembrane region" description="Helical" evidence="6">
    <location>
        <begin position="42"/>
        <end position="60"/>
    </location>
</feature>
<evidence type="ECO:0000259" key="7">
    <source>
        <dbReference type="PROSITE" id="PS51384"/>
    </source>
</evidence>
<comment type="subcellular location">
    <subcellularLocation>
        <location evidence="2">Membrane</location>
        <topology evidence="2">Multi-pass membrane protein</topology>
    </subcellularLocation>
</comment>
<keyword evidence="3 6" id="KW-0812">Transmembrane</keyword>
<dbReference type="PROSITE" id="PS51384">
    <property type="entry name" value="FAD_FR"/>
    <property type="match status" value="1"/>
</dbReference>
<dbReference type="AlphaFoldDB" id="A0A502E098"/>
<dbReference type="RefSeq" id="WP_140697467.1">
    <property type="nucleotide sequence ID" value="NZ_RCZG01000014.1"/>
</dbReference>
<dbReference type="Proteomes" id="UP000320095">
    <property type="component" value="Unassembled WGS sequence"/>
</dbReference>
<dbReference type="PRINTS" id="PR00410">
    <property type="entry name" value="PHEHYDRXLASE"/>
</dbReference>
<feature type="transmembrane region" description="Helical" evidence="6">
    <location>
        <begin position="80"/>
        <end position="99"/>
    </location>
</feature>
<dbReference type="PANTHER" id="PTHR47354">
    <property type="entry name" value="NADH OXIDOREDUCTASE HCR"/>
    <property type="match status" value="1"/>
</dbReference>
<reference evidence="8 9" key="1">
    <citation type="journal article" date="2019" name="Environ. Microbiol.">
        <title>Species interactions and distinct microbial communities in high Arctic permafrost affected cryosols are associated with the CH4 and CO2 gas fluxes.</title>
        <authorList>
            <person name="Altshuler I."/>
            <person name="Hamel J."/>
            <person name="Turney S."/>
            <person name="Magnuson E."/>
            <person name="Levesque R."/>
            <person name="Greer C."/>
            <person name="Whyte L.G."/>
        </authorList>
    </citation>
    <scope>NUCLEOTIDE SEQUENCE [LARGE SCALE GENOMIC DNA]</scope>
    <source>
        <strain evidence="8 9">S5.20</strain>
    </source>
</reference>
<dbReference type="InterPro" id="IPR017938">
    <property type="entry name" value="Riboflavin_synthase-like_b-brl"/>
</dbReference>
<evidence type="ECO:0000256" key="5">
    <source>
        <dbReference type="ARBA" id="ARBA00023136"/>
    </source>
</evidence>
<evidence type="ECO:0000256" key="6">
    <source>
        <dbReference type="SAM" id="Phobius"/>
    </source>
</evidence>
<proteinExistence type="predicted"/>
<organism evidence="8 9">
    <name type="scientific">Mycolicibacterium hodleri</name>
    <dbReference type="NCBI Taxonomy" id="49897"/>
    <lineage>
        <taxon>Bacteria</taxon>
        <taxon>Bacillati</taxon>
        <taxon>Actinomycetota</taxon>
        <taxon>Actinomycetes</taxon>
        <taxon>Mycobacteriales</taxon>
        <taxon>Mycobacteriaceae</taxon>
        <taxon>Mycolicibacterium</taxon>
    </lineage>
</organism>
<evidence type="ECO:0000313" key="8">
    <source>
        <dbReference type="EMBL" id="TPG29840.1"/>
    </source>
</evidence>
<feature type="transmembrane region" description="Helical" evidence="6">
    <location>
        <begin position="179"/>
        <end position="199"/>
    </location>
</feature>
<evidence type="ECO:0000256" key="2">
    <source>
        <dbReference type="ARBA" id="ARBA00004141"/>
    </source>
</evidence>
<keyword evidence="9" id="KW-1185">Reference proteome</keyword>
<keyword evidence="4 6" id="KW-1133">Transmembrane helix</keyword>
<dbReference type="InterPro" id="IPR013130">
    <property type="entry name" value="Fe3_Rdtase_TM_dom"/>
</dbReference>
<evidence type="ECO:0000256" key="1">
    <source>
        <dbReference type="ARBA" id="ARBA00001974"/>
    </source>
</evidence>
<dbReference type="Pfam" id="PF00175">
    <property type="entry name" value="NAD_binding_1"/>
    <property type="match status" value="1"/>
</dbReference>
<comment type="cofactor">
    <cofactor evidence="1">
        <name>FAD</name>
        <dbReference type="ChEBI" id="CHEBI:57692"/>
    </cofactor>
</comment>
<feature type="transmembrane region" description="Helical" evidence="6">
    <location>
        <begin position="119"/>
        <end position="140"/>
    </location>
</feature>
<dbReference type="InterPro" id="IPR050415">
    <property type="entry name" value="MRET"/>
</dbReference>
<evidence type="ECO:0000256" key="3">
    <source>
        <dbReference type="ARBA" id="ARBA00022692"/>
    </source>
</evidence>
<name>A0A502E098_9MYCO</name>
<dbReference type="Gene3D" id="2.40.30.10">
    <property type="entry name" value="Translation factors"/>
    <property type="match status" value="1"/>
</dbReference>
<evidence type="ECO:0000256" key="4">
    <source>
        <dbReference type="ARBA" id="ARBA00022989"/>
    </source>
</evidence>
<gene>
    <name evidence="8" type="ORF">EAH80_25410</name>
</gene>
<dbReference type="InterPro" id="IPR013112">
    <property type="entry name" value="FAD-bd_8"/>
</dbReference>
<dbReference type="GO" id="GO:0016491">
    <property type="term" value="F:oxidoreductase activity"/>
    <property type="evidence" value="ECO:0007669"/>
    <property type="project" value="InterPro"/>
</dbReference>
<accession>A0A502E098</accession>
<dbReference type="SUPFAM" id="SSF52343">
    <property type="entry name" value="Ferredoxin reductase-like, C-terminal NADP-linked domain"/>
    <property type="match status" value="1"/>
</dbReference>
<comment type="caution">
    <text evidence="8">The sequence shown here is derived from an EMBL/GenBank/DDBJ whole genome shotgun (WGS) entry which is preliminary data.</text>
</comment>
<sequence length="439" mass="48478">MRTALRVPAWIGAYLAVVVVPLIFAVIGVVDDDRGFWREFTVALGFVGLSMMGLQFVLVARVKTVAAPFGEDALVHFHRYMGYAGTCFILAHPILLIVLVDPSYIERVNPFTAPWAGRFGTLAIVCLVAVIVTSVWRAALRMSYEVWQAVHLVLSTVAITAALVHVELIGHYVNAPWKRALWVVMTLGFLLMFLWVRIVRPLLRTRRPWEVVSVVSDAGGVNTVSLRPVGHAGFTFAPGQFGWLSINRSPFALTQHPFSFSSNGDDPATLQMSIKELGDFTRTIGSITPRTRAYVDGPHGVFSPDRYNGPGFVFLGGGVGIGPLMSMLRTFATRGERRPCYLFFGVPRIEDATFRDEIDSLTRQLALTVVYVVSNPSPDWTGEHGFITVDTLRRHLPAAYGTLQYFICGPNAMQDAMELALGAMGLAGDRVHTERFNFV</sequence>
<dbReference type="InterPro" id="IPR017927">
    <property type="entry name" value="FAD-bd_FR_type"/>
</dbReference>
<dbReference type="PANTHER" id="PTHR47354:SF5">
    <property type="entry name" value="PROTEIN RFBI"/>
    <property type="match status" value="1"/>
</dbReference>